<keyword evidence="2" id="KW-1185">Reference proteome</keyword>
<evidence type="ECO:0000313" key="1">
    <source>
        <dbReference type="EMBL" id="QDX91571.1"/>
    </source>
</evidence>
<organism evidence="1 2">
    <name type="scientific">Brevibacillus laterosporus</name>
    <name type="common">Bacillus laterosporus</name>
    <dbReference type="NCBI Taxonomy" id="1465"/>
    <lineage>
        <taxon>Bacteria</taxon>
        <taxon>Bacillati</taxon>
        <taxon>Bacillota</taxon>
        <taxon>Bacilli</taxon>
        <taxon>Bacillales</taxon>
        <taxon>Paenibacillaceae</taxon>
        <taxon>Brevibacillus</taxon>
    </lineage>
</organism>
<sequence>MLDSFPVAVIATSELDYAGVSIGKNKWERFPAFTTVVMAYLLLTSLLSKVVVRSLEKKYSPS</sequence>
<dbReference type="EMBL" id="CP033464">
    <property type="protein sequence ID" value="QDX91571.1"/>
    <property type="molecule type" value="Genomic_DNA"/>
</dbReference>
<dbReference type="AlphaFoldDB" id="A0A502IJY9"/>
<name>A0A502IJY9_BRELA</name>
<protein>
    <submittedName>
        <fullName evidence="1">Uncharacterized protein</fullName>
    </submittedName>
</protein>
<dbReference type="Proteomes" id="UP000319432">
    <property type="component" value="Chromosome"/>
</dbReference>
<gene>
    <name evidence="1" type="ORF">EEL30_03830</name>
</gene>
<evidence type="ECO:0000313" key="2">
    <source>
        <dbReference type="Proteomes" id="UP000319432"/>
    </source>
</evidence>
<proteinExistence type="predicted"/>
<accession>A0A502IJY9</accession>
<reference evidence="1 2" key="1">
    <citation type="submission" date="2018-11" db="EMBL/GenBank/DDBJ databases">
        <title>Phylogenetic determinants of toxin gene distribution in genomes of Brevibacillus laterosporus.</title>
        <authorList>
            <person name="Glare T.R."/>
            <person name="Durrant A."/>
            <person name="Berry C."/>
            <person name="Palma L."/>
            <person name="Ormskirk M."/>
            <person name="Cox M.O."/>
        </authorList>
    </citation>
    <scope>NUCLEOTIDE SEQUENCE [LARGE SCALE GENOMIC DNA]</scope>
    <source>
        <strain evidence="1 2">1821L</strain>
    </source>
</reference>